<dbReference type="Gene3D" id="1.20.1070.10">
    <property type="entry name" value="Rhodopsin 7-helix transmembrane proteins"/>
    <property type="match status" value="1"/>
</dbReference>
<dbReference type="EMBL" id="AY308903">
    <property type="protein sequence ID" value="AAQ95522.1"/>
    <property type="molecule type" value="Genomic_DNA"/>
</dbReference>
<proteinExistence type="predicted"/>
<reference evidence="1" key="1">
    <citation type="journal article" date="2004" name="Genomics">
        <title>The canine olfactory subgenome.</title>
        <authorList>
            <person name="Olender T."/>
            <person name="Fuchs T."/>
            <person name="Linhart C."/>
            <person name="Shamir R."/>
            <person name="Adams M."/>
            <person name="Kalush F."/>
            <person name="Khen M."/>
            <person name="Lancet D."/>
        </authorList>
    </citation>
    <scope>NUCLEOTIDE SEQUENCE</scope>
</reference>
<dbReference type="PANTHER" id="PTHR26453">
    <property type="entry name" value="OLFACTORY RECEPTOR"/>
    <property type="match status" value="1"/>
</dbReference>
<organism evidence="1">
    <name type="scientific">Canis lupus familiaris</name>
    <name type="common">Dog</name>
    <name type="synonym">Canis familiaris</name>
    <dbReference type="NCBI Taxonomy" id="9615"/>
    <lineage>
        <taxon>Eukaryota</taxon>
        <taxon>Metazoa</taxon>
        <taxon>Chordata</taxon>
        <taxon>Craniata</taxon>
        <taxon>Vertebrata</taxon>
        <taxon>Euteleostomi</taxon>
        <taxon>Mammalia</taxon>
        <taxon>Eutheria</taxon>
        <taxon>Laurasiatheria</taxon>
        <taxon>Carnivora</taxon>
        <taxon>Caniformia</taxon>
        <taxon>Canidae</taxon>
        <taxon>Canis</taxon>
    </lineage>
</organism>
<name>Q6W6V3_CANLF</name>
<accession>Q6W6V3</accession>
<keyword evidence="1" id="KW-0675">Receptor</keyword>
<feature type="non-terminal residue" evidence="1">
    <location>
        <position position="1"/>
    </location>
</feature>
<dbReference type="SUPFAM" id="SSF81321">
    <property type="entry name" value="Family A G protein-coupled receptor-like"/>
    <property type="match status" value="1"/>
</dbReference>
<dbReference type="AlphaFoldDB" id="Q6W6V3"/>
<feature type="non-terminal residue" evidence="1">
    <location>
        <position position="53"/>
    </location>
</feature>
<evidence type="ECO:0000313" key="1">
    <source>
        <dbReference type="EMBL" id="AAQ95522.1"/>
    </source>
</evidence>
<protein>
    <submittedName>
        <fullName evidence="1">Olfactory receptor family 2 subfamily AY</fullName>
    </submittedName>
</protein>
<sequence length="53" mass="6043">FSGYRYICHIGCRVQTFLSLKIGVSECVVLSLMAFDHYHAICSVLRYLAIMTL</sequence>